<evidence type="ECO:0000313" key="8">
    <source>
        <dbReference type="EMBL" id="KGN74372.1"/>
    </source>
</evidence>
<keyword evidence="3 6" id="KW-0812">Transmembrane</keyword>
<dbReference type="InterPro" id="IPR000620">
    <property type="entry name" value="EamA_dom"/>
</dbReference>
<keyword evidence="10" id="KW-1185">Reference proteome</keyword>
<dbReference type="Proteomes" id="UP000030103">
    <property type="component" value="Unassembled WGS sequence"/>
</dbReference>
<protein>
    <submittedName>
        <fullName evidence="9">Putative DMT superfamily transporter inner membrane protein</fullName>
    </submittedName>
</protein>
<dbReference type="GO" id="GO:0016020">
    <property type="term" value="C:membrane"/>
    <property type="evidence" value="ECO:0007669"/>
    <property type="project" value="UniProtKB-SubCell"/>
</dbReference>
<feature type="transmembrane region" description="Helical" evidence="6">
    <location>
        <begin position="37"/>
        <end position="55"/>
    </location>
</feature>
<feature type="domain" description="EamA" evidence="7">
    <location>
        <begin position="5"/>
        <end position="137"/>
    </location>
</feature>
<dbReference type="Pfam" id="PF00892">
    <property type="entry name" value="EamA"/>
    <property type="match status" value="2"/>
</dbReference>
<feature type="transmembrane region" description="Helical" evidence="6">
    <location>
        <begin position="122"/>
        <end position="145"/>
    </location>
</feature>
<dbReference type="PANTHER" id="PTHR32322:SF2">
    <property type="entry name" value="EAMA DOMAIN-CONTAINING PROTEIN"/>
    <property type="match status" value="1"/>
</dbReference>
<feature type="domain" description="EamA" evidence="7">
    <location>
        <begin position="151"/>
        <end position="287"/>
    </location>
</feature>
<evidence type="ECO:0000256" key="2">
    <source>
        <dbReference type="ARBA" id="ARBA00007362"/>
    </source>
</evidence>
<evidence type="ECO:0000256" key="1">
    <source>
        <dbReference type="ARBA" id="ARBA00004141"/>
    </source>
</evidence>
<feature type="transmembrane region" description="Helical" evidence="6">
    <location>
        <begin position="240"/>
        <end position="264"/>
    </location>
</feature>
<dbReference type="SUPFAM" id="SSF103481">
    <property type="entry name" value="Multidrug resistance efflux transporter EmrE"/>
    <property type="match status" value="2"/>
</dbReference>
<proteinExistence type="inferred from homology"/>
<dbReference type="EMBL" id="JRFA01000014">
    <property type="protein sequence ID" value="KGN74372.1"/>
    <property type="molecule type" value="Genomic_DNA"/>
</dbReference>
<keyword evidence="4 6" id="KW-1133">Transmembrane helix</keyword>
<gene>
    <name evidence="8" type="ORF">HQ47_04785</name>
    <name evidence="9" type="ORF">NCTC11632_00830</name>
</gene>
<evidence type="ECO:0000313" key="11">
    <source>
        <dbReference type="Proteomes" id="UP000254156"/>
    </source>
</evidence>
<comment type="subcellular location">
    <subcellularLocation>
        <location evidence="1">Membrane</location>
        <topology evidence="1">Multi-pass membrane protein</topology>
    </subcellularLocation>
</comment>
<dbReference type="Gene3D" id="1.10.3730.20">
    <property type="match status" value="1"/>
</dbReference>
<evidence type="ECO:0000256" key="5">
    <source>
        <dbReference type="ARBA" id="ARBA00023136"/>
    </source>
</evidence>
<reference evidence="9 11" key="2">
    <citation type="submission" date="2018-06" db="EMBL/GenBank/DDBJ databases">
        <authorList>
            <consortium name="Pathogen Informatics"/>
            <person name="Doyle S."/>
        </authorList>
    </citation>
    <scope>NUCLEOTIDE SEQUENCE [LARGE SCALE GENOMIC DNA]</scope>
    <source>
        <strain evidence="9 11">NCTC11632</strain>
    </source>
</reference>
<dbReference type="OrthoDB" id="9806740at2"/>
<evidence type="ECO:0000313" key="10">
    <source>
        <dbReference type="Proteomes" id="UP000030103"/>
    </source>
</evidence>
<evidence type="ECO:0000259" key="7">
    <source>
        <dbReference type="Pfam" id="PF00892"/>
    </source>
</evidence>
<feature type="transmembrane region" description="Helical" evidence="6">
    <location>
        <begin position="270"/>
        <end position="289"/>
    </location>
</feature>
<feature type="transmembrane region" description="Helical" evidence="6">
    <location>
        <begin position="94"/>
        <end position="115"/>
    </location>
</feature>
<dbReference type="RefSeq" id="WP_025003951.1">
    <property type="nucleotide sequence ID" value="NZ_JRFA01000014.1"/>
</dbReference>
<accession>A0A0A2E9T9</accession>
<reference evidence="8 10" key="1">
    <citation type="submission" date="2014-09" db="EMBL/GenBank/DDBJ databases">
        <title>Draft Genome Sequence of Porphyromonas macacae COT-192_OH2859.</title>
        <authorList>
            <person name="Wallis C."/>
            <person name="Deusch O."/>
            <person name="O'Flynn C."/>
            <person name="Davis I."/>
            <person name="Horsfall A."/>
            <person name="Kirkwood N."/>
            <person name="Harris S."/>
            <person name="Eisen J.A."/>
            <person name="Coil D.A."/>
            <person name="Darling A.E."/>
            <person name="Jospin G."/>
            <person name="Alexiev A."/>
        </authorList>
    </citation>
    <scope>NUCLEOTIDE SEQUENCE [LARGE SCALE GENOMIC DNA]</scope>
    <source>
        <strain evidence="10">COT-192 OH2859</strain>
        <strain evidence="8">COT-192_OH2859</strain>
    </source>
</reference>
<dbReference type="PANTHER" id="PTHR32322">
    <property type="entry name" value="INNER MEMBRANE TRANSPORTER"/>
    <property type="match status" value="1"/>
</dbReference>
<keyword evidence="5 6" id="KW-0472">Membrane</keyword>
<sequence>MRQIRGFLMGIVASGSFGFLPLFSLPLMSSGISVSSLLTYRLLLAAIAMGIIVKLRGGSLRIDRYELFELAVLAVCYFSSAMLLFMGYNYMNSGLATVLHFSYPVFTTLIMFLFYRQYISPVTLAAMVMAITGVLLSTGVFGASGMMAEPFGIFIVVLSGLAYALYMVLVNNRPRLRDMDNQRLTFYALLFSGVYFLAFSLCNQTMIIPSGVKVWGNLLVLSLFCTLLSNITLVEALKSIGATLGAVLGAVEPLTAVLIGVLFLGETLSTGDIIGMVLIIIAVVLIVLSPRIDRHIGKRLERFDRNRQTRH</sequence>
<evidence type="ECO:0000313" key="9">
    <source>
        <dbReference type="EMBL" id="SUB88758.1"/>
    </source>
</evidence>
<comment type="similarity">
    <text evidence="2">Belongs to the EamA transporter family.</text>
</comment>
<organism evidence="8 10">
    <name type="scientific">Porphyromonas macacae</name>
    <dbReference type="NCBI Taxonomy" id="28115"/>
    <lineage>
        <taxon>Bacteria</taxon>
        <taxon>Pseudomonadati</taxon>
        <taxon>Bacteroidota</taxon>
        <taxon>Bacteroidia</taxon>
        <taxon>Bacteroidales</taxon>
        <taxon>Porphyromonadaceae</taxon>
        <taxon>Porphyromonas</taxon>
    </lineage>
</organism>
<dbReference type="EMBL" id="UGTF01000002">
    <property type="protein sequence ID" value="SUB88758.1"/>
    <property type="molecule type" value="Genomic_DNA"/>
</dbReference>
<feature type="transmembrane region" description="Helical" evidence="6">
    <location>
        <begin position="151"/>
        <end position="172"/>
    </location>
</feature>
<dbReference type="STRING" id="28115.HQ47_04785"/>
<feature type="transmembrane region" description="Helical" evidence="6">
    <location>
        <begin position="184"/>
        <end position="208"/>
    </location>
</feature>
<dbReference type="Proteomes" id="UP000254156">
    <property type="component" value="Unassembled WGS sequence"/>
</dbReference>
<evidence type="ECO:0000256" key="3">
    <source>
        <dbReference type="ARBA" id="ARBA00022692"/>
    </source>
</evidence>
<dbReference type="AlphaFoldDB" id="A0A0A2E9T9"/>
<feature type="transmembrane region" description="Helical" evidence="6">
    <location>
        <begin position="214"/>
        <end position="233"/>
    </location>
</feature>
<feature type="transmembrane region" description="Helical" evidence="6">
    <location>
        <begin position="67"/>
        <end position="88"/>
    </location>
</feature>
<evidence type="ECO:0000256" key="4">
    <source>
        <dbReference type="ARBA" id="ARBA00022989"/>
    </source>
</evidence>
<feature type="transmembrane region" description="Helical" evidence="6">
    <location>
        <begin position="7"/>
        <end position="25"/>
    </location>
</feature>
<evidence type="ECO:0000256" key="6">
    <source>
        <dbReference type="SAM" id="Phobius"/>
    </source>
</evidence>
<name>A0A0A2E9T9_9PORP</name>
<dbReference type="InterPro" id="IPR050638">
    <property type="entry name" value="AA-Vitamin_Transporters"/>
</dbReference>
<dbReference type="InterPro" id="IPR037185">
    <property type="entry name" value="EmrE-like"/>
</dbReference>